<gene>
    <name evidence="7" type="ORF">TCLT_LOCUS741</name>
</gene>
<dbReference type="PROSITE" id="PS50102">
    <property type="entry name" value="RRM"/>
    <property type="match status" value="2"/>
</dbReference>
<evidence type="ECO:0000256" key="3">
    <source>
        <dbReference type="ARBA" id="ARBA00022884"/>
    </source>
</evidence>
<evidence type="ECO:0000256" key="5">
    <source>
        <dbReference type="PROSITE-ProRule" id="PRU00176"/>
    </source>
</evidence>
<dbReference type="SMART" id="SM00360">
    <property type="entry name" value="RRM"/>
    <property type="match status" value="2"/>
</dbReference>
<comment type="subcellular location">
    <subcellularLocation>
        <location evidence="1">Nucleus</location>
        <location evidence="1">Nucleolus</location>
    </subcellularLocation>
</comment>
<proteinExistence type="inferred from homology"/>
<dbReference type="GO" id="GO:0005730">
    <property type="term" value="C:nucleolus"/>
    <property type="evidence" value="ECO:0007669"/>
    <property type="project" value="UniProtKB-SubCell"/>
</dbReference>
<name>A0A0N5CKX3_THECL</name>
<dbReference type="OrthoDB" id="442677at2759"/>
<dbReference type="GO" id="GO:0019843">
    <property type="term" value="F:rRNA binding"/>
    <property type="evidence" value="ECO:0007669"/>
    <property type="project" value="TreeGrafter"/>
</dbReference>
<dbReference type="InterPro" id="IPR035979">
    <property type="entry name" value="RBD_domain_sf"/>
</dbReference>
<accession>A0A0N5CKX3</accession>
<dbReference type="EMBL" id="UYYF01000064">
    <property type="protein sequence ID" value="VDM95828.1"/>
    <property type="molecule type" value="Genomic_DNA"/>
</dbReference>
<dbReference type="STRING" id="103827.A0A0N5CKX3"/>
<evidence type="ECO:0000256" key="2">
    <source>
        <dbReference type="ARBA" id="ARBA00007077"/>
    </source>
</evidence>
<sequence length="280" mass="31846">MFSELTYVPGALSDVLAVDKCSAVETVKLQKRNEVKFQNDGDAVYREIVDKNDRTVFVGNAPLSSTRKEIKKLFSQFGAVESVRLRSVIAASEKISKKVAVLRREISSEMKSLTFYVKFKDPNAIERALIMYCGNLLRVDRCCGKRTYSSQTTVFVGNLPYDVSENELVAHFEMTGNVSFVRIVRDRKTGISKGFAFVAFKESSSIPLALRLDGSNFKNRSLRVTRVLKKNKIRGKNCQRLRTGAKLHDGRMKSDRCNENRARRFHRKGRGRRLKNTVMT</sequence>
<dbReference type="GO" id="GO:0000463">
    <property type="term" value="P:maturation of LSU-rRNA from tricistronic rRNA transcript (SSU-rRNA, 5.8S rRNA, LSU-rRNA)"/>
    <property type="evidence" value="ECO:0007669"/>
    <property type="project" value="TreeGrafter"/>
</dbReference>
<reference evidence="7 8" key="2">
    <citation type="submission" date="2018-11" db="EMBL/GenBank/DDBJ databases">
        <authorList>
            <consortium name="Pathogen Informatics"/>
        </authorList>
    </citation>
    <scope>NUCLEOTIDE SEQUENCE [LARGE SCALE GENOMIC DNA]</scope>
</reference>
<evidence type="ECO:0000313" key="8">
    <source>
        <dbReference type="Proteomes" id="UP000276776"/>
    </source>
</evidence>
<dbReference type="CDD" id="cd12395">
    <property type="entry name" value="RRM2_RBM34"/>
    <property type="match status" value="1"/>
</dbReference>
<dbReference type="PANTHER" id="PTHR23236">
    <property type="entry name" value="EUKARYOTIC TRANSLATION INITIATION FACTOR 4B/4H"/>
    <property type="match status" value="1"/>
</dbReference>
<dbReference type="SUPFAM" id="SSF54928">
    <property type="entry name" value="RNA-binding domain, RBD"/>
    <property type="match status" value="2"/>
</dbReference>
<dbReference type="InterPro" id="IPR034221">
    <property type="entry name" value="RBM34_RRM2"/>
</dbReference>
<organism evidence="9">
    <name type="scientific">Thelazia callipaeda</name>
    <name type="common">Oriental eyeworm</name>
    <name type="synonym">Parasitic nematode</name>
    <dbReference type="NCBI Taxonomy" id="103827"/>
    <lineage>
        <taxon>Eukaryota</taxon>
        <taxon>Metazoa</taxon>
        <taxon>Ecdysozoa</taxon>
        <taxon>Nematoda</taxon>
        <taxon>Chromadorea</taxon>
        <taxon>Rhabditida</taxon>
        <taxon>Spirurina</taxon>
        <taxon>Spiruromorpha</taxon>
        <taxon>Thelazioidea</taxon>
        <taxon>Thelaziidae</taxon>
        <taxon>Thelazia</taxon>
    </lineage>
</organism>
<comment type="similarity">
    <text evidence="2">Belongs to the RRM RBM34 family.</text>
</comment>
<evidence type="ECO:0000259" key="6">
    <source>
        <dbReference type="PROSITE" id="PS50102"/>
    </source>
</evidence>
<evidence type="ECO:0000313" key="7">
    <source>
        <dbReference type="EMBL" id="VDM95828.1"/>
    </source>
</evidence>
<dbReference type="OMA" id="PECHTIF"/>
<reference evidence="9" key="1">
    <citation type="submission" date="2017-02" db="UniProtKB">
        <authorList>
            <consortium name="WormBaseParasite"/>
        </authorList>
    </citation>
    <scope>IDENTIFICATION</scope>
</reference>
<dbReference type="Gene3D" id="3.30.70.330">
    <property type="match status" value="2"/>
</dbReference>
<feature type="domain" description="RRM" evidence="6">
    <location>
        <begin position="54"/>
        <end position="144"/>
    </location>
</feature>
<protein>
    <submittedName>
        <fullName evidence="9">RNA-binding protein 34</fullName>
    </submittedName>
</protein>
<dbReference type="PANTHER" id="PTHR23236:SF25">
    <property type="entry name" value="RNA-BINDING PROTEIN 34"/>
    <property type="match status" value="1"/>
</dbReference>
<dbReference type="CDD" id="cd12394">
    <property type="entry name" value="RRM1_RBM34"/>
    <property type="match status" value="1"/>
</dbReference>
<dbReference type="WBParaSite" id="TCLT_0000074001-mRNA-1">
    <property type="protein sequence ID" value="TCLT_0000074001-mRNA-1"/>
    <property type="gene ID" value="TCLT_0000074001"/>
</dbReference>
<evidence type="ECO:0000256" key="4">
    <source>
        <dbReference type="ARBA" id="ARBA00023242"/>
    </source>
</evidence>
<dbReference type="Pfam" id="PF00076">
    <property type="entry name" value="RRM_1"/>
    <property type="match status" value="2"/>
</dbReference>
<keyword evidence="8" id="KW-1185">Reference proteome</keyword>
<dbReference type="InterPro" id="IPR012677">
    <property type="entry name" value="Nucleotide-bd_a/b_plait_sf"/>
</dbReference>
<dbReference type="Proteomes" id="UP000276776">
    <property type="component" value="Unassembled WGS sequence"/>
</dbReference>
<evidence type="ECO:0000313" key="9">
    <source>
        <dbReference type="WBParaSite" id="TCLT_0000074001-mRNA-1"/>
    </source>
</evidence>
<evidence type="ECO:0000256" key="1">
    <source>
        <dbReference type="ARBA" id="ARBA00004604"/>
    </source>
</evidence>
<dbReference type="InterPro" id="IPR000504">
    <property type="entry name" value="RRM_dom"/>
</dbReference>
<dbReference type="AlphaFoldDB" id="A0A0N5CKX3"/>
<keyword evidence="3 5" id="KW-0694">RNA-binding</keyword>
<keyword evidence="4" id="KW-0539">Nucleus</keyword>
<feature type="domain" description="RRM" evidence="6">
    <location>
        <begin position="152"/>
        <end position="229"/>
    </location>
</feature>